<proteinExistence type="predicted"/>
<dbReference type="InterPro" id="IPR010982">
    <property type="entry name" value="Lambda_DNA-bd_dom_sf"/>
</dbReference>
<dbReference type="SUPFAM" id="SSF47413">
    <property type="entry name" value="lambda repressor-like DNA-binding domains"/>
    <property type="match status" value="1"/>
</dbReference>
<evidence type="ECO:0000313" key="2">
    <source>
        <dbReference type="Proteomes" id="UP001057738"/>
    </source>
</evidence>
<dbReference type="Pfam" id="PF13560">
    <property type="entry name" value="HTH_31"/>
    <property type="match status" value="1"/>
</dbReference>
<dbReference type="RefSeq" id="WP_257857162.1">
    <property type="nucleotide sequence ID" value="NZ_CP102514.1"/>
</dbReference>
<reference evidence="1" key="1">
    <citation type="submission" date="2022-08" db="EMBL/GenBank/DDBJ databases">
        <authorList>
            <person name="Tian L."/>
        </authorList>
    </citation>
    <scope>NUCLEOTIDE SEQUENCE</scope>
    <source>
        <strain evidence="1">CM253</strain>
    </source>
</reference>
<dbReference type="Gene3D" id="1.10.260.40">
    <property type="entry name" value="lambda repressor-like DNA-binding domains"/>
    <property type="match status" value="1"/>
</dbReference>
<gene>
    <name evidence="1" type="ORF">NRK68_28815</name>
</gene>
<dbReference type="Proteomes" id="UP001057738">
    <property type="component" value="Chromosome"/>
</dbReference>
<dbReference type="EMBL" id="CP102514">
    <property type="protein sequence ID" value="UUY50882.1"/>
    <property type="molecule type" value="Genomic_DNA"/>
</dbReference>
<sequence>MTADAKLAALREQLRDLRGRAGLTMSDLHVRSRLGRTTVSQALNDGASCPSWVTVAALAKAMKAAPSVIDALHELWKEAQPSAPRSQQHVVRPRTAIGDQLIADIDPQALEVHPAVLAAPDPGGYPFLPTYLSRAHDAELRSYLKSALQGGVSVLVMLTGDSATGKTRALYEALGEVAPHRRLLRPSTSGDLLSILLEGRFEPDTVLWLNESQRFFYGHDAEQTAAELRRLLVTTSRLVAVGTLWTDPYWEELTRPGRAGDPHGQVRGLLDCSATRRIMVPDHLSDAELRQWRTTAHAEEEHGDRRLIDALRAGAADGSVVQHLSGGPALLAAYRSGPGSHFNHVEHAILGAALDARRLGHRSPLPGELLADAADGALHPRRRPSGETWAEDVLKALSTGERGDGRRTDIRHTLTAMHTPLSRSGDQAVYEPADYLVQHVGHQRADRPGAPSLWRALVQHTTDADDLVELGTSAANHGYLRQAALLWRKAVLAGHPTSGYVLAELLDEANDPHQHGSLWVAGHAVLHDPDGVRNLLDVLHQTQRSAAIDVLMQRHPETHVDCDDAESIAYLLESLSAADLHAAAAELAARAAGGADATDPGSIVDLLEALRDLGYDRAYRVLAVRASREADATEAAFSPALLAELTAHSPADATVLAARAIAEIDIRDANDVTNLLDAFKDLDLRDSVTGLLRRAPETHVDLSDPEAVVRLIETLEELEQTQAVRTLVDRDLAGHADLTDPDSVPALLSLLMEYEQSTDVMAVAARAASETDISHPGSIAELLEFLHQLGMEAELATLLDRDVSRHTDVHDHEGVGRLLVVLKEMDQGQAVGLLAQRAAADADATDPDGVAWLVEYLQEVGQDEAAGMLLSRVPVQDNDETPLGPADSAWGCDLDGSPAGRWTWDDLSLNEGPTQ</sequence>
<protein>
    <submittedName>
        <fullName evidence="1">Helix-turn-helix domain-containing protein</fullName>
    </submittedName>
</protein>
<organism evidence="1 2">
    <name type="scientific">Streptomyces yangpuensis</name>
    <dbReference type="NCBI Taxonomy" id="1648182"/>
    <lineage>
        <taxon>Bacteria</taxon>
        <taxon>Bacillati</taxon>
        <taxon>Actinomycetota</taxon>
        <taxon>Actinomycetes</taxon>
        <taxon>Kitasatosporales</taxon>
        <taxon>Streptomycetaceae</taxon>
        <taxon>Streptomyces</taxon>
    </lineage>
</organism>
<accession>A0ABY5Q3Y3</accession>
<name>A0ABY5Q3Y3_9ACTN</name>
<evidence type="ECO:0000313" key="1">
    <source>
        <dbReference type="EMBL" id="UUY50882.1"/>
    </source>
</evidence>
<keyword evidence="2" id="KW-1185">Reference proteome</keyword>
<dbReference type="GeneID" id="95577531"/>